<dbReference type="OrthoDB" id="77878at2759"/>
<evidence type="ECO:0008006" key="4">
    <source>
        <dbReference type="Google" id="ProtNLM"/>
    </source>
</evidence>
<dbReference type="EMBL" id="CDHN01000002">
    <property type="protein sequence ID" value="CEJ89513.1"/>
    <property type="molecule type" value="Genomic_DNA"/>
</dbReference>
<keyword evidence="3" id="KW-1185">Reference proteome</keyword>
<dbReference type="PANTHER" id="PTHR12265:SF14">
    <property type="entry name" value="INDOLE-DITERPENE BIOSYNTHESIS PROTEIN PAXU"/>
    <property type="match status" value="1"/>
</dbReference>
<organism evidence="2 3">
    <name type="scientific">[Torrubiella] hemipterigena</name>
    <dbReference type="NCBI Taxonomy" id="1531966"/>
    <lineage>
        <taxon>Eukaryota</taxon>
        <taxon>Fungi</taxon>
        <taxon>Dikarya</taxon>
        <taxon>Ascomycota</taxon>
        <taxon>Pezizomycotina</taxon>
        <taxon>Sordariomycetes</taxon>
        <taxon>Hypocreomycetidae</taxon>
        <taxon>Hypocreales</taxon>
        <taxon>Clavicipitaceae</taxon>
        <taxon>Clavicipitaceae incertae sedis</taxon>
        <taxon>'Torrubiella' clade</taxon>
    </lineage>
</organism>
<feature type="transmembrane region" description="Helical" evidence="1">
    <location>
        <begin position="169"/>
        <end position="194"/>
    </location>
</feature>
<sequence>MAPKQSGVPGFKPLSDQVFIRDGTAESSTATNEPDVVMIYGWGDCLPQHVVKYAIGYRELFPHAKQVVVLSPIAKAMYTSLEQRSSSMTPIVKAIFPSDGAAAGKILVHAMSNTGAINFAATLNQYLSMYKKAMPHNLFVMDSTPGGTDFTWSNLKRWSRAMALGTAKWFPWPFVFTQSIWGLFLMLNTLYLFIRRRKHAGAWSRVAANDEKYAVKSARRLYMYSKEDDLIGYQDIEEHVAEAKQKGYACDATVFAGSGHVGHMREHPTQYWEAIRESWEHANSE</sequence>
<dbReference type="Proteomes" id="UP000039046">
    <property type="component" value="Unassembled WGS sequence"/>
</dbReference>
<keyword evidence="1" id="KW-1133">Transmembrane helix</keyword>
<proteinExistence type="predicted"/>
<protein>
    <recommendedName>
        <fullName evidence="4">PaxU</fullName>
    </recommendedName>
</protein>
<name>A0A0A1TGS7_9HYPO</name>
<gene>
    <name evidence="2" type="ORF">VHEMI05354</name>
</gene>
<keyword evidence="1" id="KW-0812">Transmembrane</keyword>
<keyword evidence="1" id="KW-0472">Membrane</keyword>
<dbReference type="SUPFAM" id="SSF53474">
    <property type="entry name" value="alpha/beta-Hydrolases"/>
    <property type="match status" value="1"/>
</dbReference>
<dbReference type="InterPro" id="IPR029058">
    <property type="entry name" value="AB_hydrolase_fold"/>
</dbReference>
<dbReference type="Pfam" id="PF05705">
    <property type="entry name" value="DUF829"/>
    <property type="match status" value="1"/>
</dbReference>
<accession>A0A0A1TGS7</accession>
<dbReference type="InterPro" id="IPR008547">
    <property type="entry name" value="DUF829_TMEM53"/>
</dbReference>
<evidence type="ECO:0000313" key="3">
    <source>
        <dbReference type="Proteomes" id="UP000039046"/>
    </source>
</evidence>
<reference evidence="2 3" key="1">
    <citation type="journal article" date="2015" name="Genome Announc.">
        <title>Draft Genome Sequence and Gene Annotation of the Entomopathogenic Fungus Verticillium hemipterigenum.</title>
        <authorList>
            <person name="Horn F."/>
            <person name="Habel A."/>
            <person name="Scharf D.H."/>
            <person name="Dworschak J."/>
            <person name="Brakhage A.A."/>
            <person name="Guthke R."/>
            <person name="Hertweck C."/>
            <person name="Linde J."/>
        </authorList>
    </citation>
    <scope>NUCLEOTIDE SEQUENCE [LARGE SCALE GENOMIC DNA]</scope>
</reference>
<dbReference type="HOGENOM" id="CLU_036503_0_0_1"/>
<evidence type="ECO:0000313" key="2">
    <source>
        <dbReference type="EMBL" id="CEJ89513.1"/>
    </source>
</evidence>
<dbReference type="AlphaFoldDB" id="A0A0A1TGS7"/>
<dbReference type="PANTHER" id="PTHR12265">
    <property type="entry name" value="TRANSMEMBRANE PROTEIN 53"/>
    <property type="match status" value="1"/>
</dbReference>
<evidence type="ECO:0000256" key="1">
    <source>
        <dbReference type="SAM" id="Phobius"/>
    </source>
</evidence>